<name>A0A067PJQ3_9AGAM</name>
<keyword evidence="1" id="KW-1133">Transmembrane helix</keyword>
<evidence type="ECO:0000313" key="2">
    <source>
        <dbReference type="EMBL" id="KDQ55133.1"/>
    </source>
</evidence>
<organism evidence="2 3">
    <name type="scientific">Jaapia argillacea MUCL 33604</name>
    <dbReference type="NCBI Taxonomy" id="933084"/>
    <lineage>
        <taxon>Eukaryota</taxon>
        <taxon>Fungi</taxon>
        <taxon>Dikarya</taxon>
        <taxon>Basidiomycota</taxon>
        <taxon>Agaricomycotina</taxon>
        <taxon>Agaricomycetes</taxon>
        <taxon>Agaricomycetidae</taxon>
        <taxon>Jaapiales</taxon>
        <taxon>Jaapiaceae</taxon>
        <taxon>Jaapia</taxon>
    </lineage>
</organism>
<keyword evidence="1" id="KW-0812">Transmembrane</keyword>
<protein>
    <submittedName>
        <fullName evidence="2">Uncharacterized protein</fullName>
    </submittedName>
</protein>
<keyword evidence="3" id="KW-1185">Reference proteome</keyword>
<accession>A0A067PJQ3</accession>
<keyword evidence="1" id="KW-0472">Membrane</keyword>
<evidence type="ECO:0000313" key="3">
    <source>
        <dbReference type="Proteomes" id="UP000027265"/>
    </source>
</evidence>
<dbReference type="InParanoid" id="A0A067PJQ3"/>
<dbReference type="HOGENOM" id="CLU_2850007_0_0_1"/>
<feature type="transmembrane region" description="Helical" evidence="1">
    <location>
        <begin position="38"/>
        <end position="57"/>
    </location>
</feature>
<reference evidence="3" key="1">
    <citation type="journal article" date="2014" name="Proc. Natl. Acad. Sci. U.S.A.">
        <title>Extensive sampling of basidiomycete genomes demonstrates inadequacy of the white-rot/brown-rot paradigm for wood decay fungi.</title>
        <authorList>
            <person name="Riley R."/>
            <person name="Salamov A.A."/>
            <person name="Brown D.W."/>
            <person name="Nagy L.G."/>
            <person name="Floudas D."/>
            <person name="Held B.W."/>
            <person name="Levasseur A."/>
            <person name="Lombard V."/>
            <person name="Morin E."/>
            <person name="Otillar R."/>
            <person name="Lindquist E.A."/>
            <person name="Sun H."/>
            <person name="LaButti K.M."/>
            <person name="Schmutz J."/>
            <person name="Jabbour D."/>
            <person name="Luo H."/>
            <person name="Baker S.E."/>
            <person name="Pisabarro A.G."/>
            <person name="Walton J.D."/>
            <person name="Blanchette R.A."/>
            <person name="Henrissat B."/>
            <person name="Martin F."/>
            <person name="Cullen D."/>
            <person name="Hibbett D.S."/>
            <person name="Grigoriev I.V."/>
        </authorList>
    </citation>
    <scope>NUCLEOTIDE SEQUENCE [LARGE SCALE GENOMIC DNA]</scope>
    <source>
        <strain evidence="3">MUCL 33604</strain>
    </source>
</reference>
<gene>
    <name evidence="2" type="ORF">JAAARDRAFT_341894</name>
</gene>
<dbReference type="Proteomes" id="UP000027265">
    <property type="component" value="Unassembled WGS sequence"/>
</dbReference>
<proteinExistence type="predicted"/>
<dbReference type="AlphaFoldDB" id="A0A067PJQ3"/>
<evidence type="ECO:0000256" key="1">
    <source>
        <dbReference type="SAM" id="Phobius"/>
    </source>
</evidence>
<sequence length="65" mass="7358">MRTFVNILYFLKTGRSPLFSLYMAKHMDLPPSLLGLRLHGSIFSPACVPNGLFFLVATTKNLMRL</sequence>
<dbReference type="EMBL" id="KL197726">
    <property type="protein sequence ID" value="KDQ55133.1"/>
    <property type="molecule type" value="Genomic_DNA"/>
</dbReference>